<organism evidence="3">
    <name type="scientific">Phaffia rhodozyma</name>
    <name type="common">Yeast</name>
    <name type="synonym">Xanthophyllomyces dendrorhous</name>
    <dbReference type="NCBI Taxonomy" id="264483"/>
    <lineage>
        <taxon>Eukaryota</taxon>
        <taxon>Fungi</taxon>
        <taxon>Dikarya</taxon>
        <taxon>Basidiomycota</taxon>
        <taxon>Agaricomycotina</taxon>
        <taxon>Tremellomycetes</taxon>
        <taxon>Cystofilobasidiales</taxon>
        <taxon>Mrakiaceae</taxon>
        <taxon>Phaffia</taxon>
    </lineage>
</organism>
<dbReference type="PANTHER" id="PTHR44924">
    <property type="entry name" value="DNAJ SUBFAMILY A MEMBER 2"/>
    <property type="match status" value="1"/>
</dbReference>
<dbReference type="PRINTS" id="PR00081">
    <property type="entry name" value="GDHRDH"/>
</dbReference>
<evidence type="ECO:0000259" key="2">
    <source>
        <dbReference type="PROSITE" id="PS50076"/>
    </source>
</evidence>
<evidence type="ECO:0000256" key="1">
    <source>
        <dbReference type="SAM" id="MobiDB-lite"/>
    </source>
</evidence>
<dbReference type="PROSITE" id="PS50076">
    <property type="entry name" value="DNAJ_2"/>
    <property type="match status" value="1"/>
</dbReference>
<dbReference type="InterPro" id="IPR036869">
    <property type="entry name" value="J_dom_sf"/>
</dbReference>
<feature type="region of interest" description="Disordered" evidence="1">
    <location>
        <begin position="334"/>
        <end position="372"/>
    </location>
</feature>
<protein>
    <submittedName>
        <fullName evidence="3">Molecular chaperone (DnaJ superfamily)</fullName>
    </submittedName>
</protein>
<dbReference type="SUPFAM" id="SSF46565">
    <property type="entry name" value="Chaperone J-domain"/>
    <property type="match status" value="1"/>
</dbReference>
<name>A0A0F7SNW8_PHARH</name>
<proteinExistence type="predicted"/>
<evidence type="ECO:0000313" key="3">
    <source>
        <dbReference type="EMBL" id="CED83111.1"/>
    </source>
</evidence>
<dbReference type="CDD" id="cd06257">
    <property type="entry name" value="DnaJ"/>
    <property type="match status" value="1"/>
</dbReference>
<dbReference type="CDD" id="cd05233">
    <property type="entry name" value="SDR_c"/>
    <property type="match status" value="1"/>
</dbReference>
<dbReference type="InterPro" id="IPR002347">
    <property type="entry name" value="SDR_fam"/>
</dbReference>
<dbReference type="Pfam" id="PF13561">
    <property type="entry name" value="adh_short_C2"/>
    <property type="match status" value="1"/>
</dbReference>
<dbReference type="Gene3D" id="1.10.287.110">
    <property type="entry name" value="DnaJ domain"/>
    <property type="match status" value="1"/>
</dbReference>
<dbReference type="SUPFAM" id="SSF51735">
    <property type="entry name" value="NAD(P)-binding Rossmann-fold domains"/>
    <property type="match status" value="1"/>
</dbReference>
<dbReference type="PRINTS" id="PR00625">
    <property type="entry name" value="JDOMAIN"/>
</dbReference>
<dbReference type="Pfam" id="PF14308">
    <property type="entry name" value="DnaJ-X"/>
    <property type="match status" value="1"/>
</dbReference>
<dbReference type="InterPro" id="IPR001623">
    <property type="entry name" value="DnaJ_domain"/>
</dbReference>
<feature type="domain" description="J" evidence="2">
    <location>
        <begin position="379"/>
        <end position="444"/>
    </location>
</feature>
<dbReference type="AlphaFoldDB" id="A0A0F7SNW8"/>
<dbReference type="PROSITE" id="PS00636">
    <property type="entry name" value="DNAJ_1"/>
    <property type="match status" value="1"/>
</dbReference>
<dbReference type="PANTHER" id="PTHR44924:SF1">
    <property type="entry name" value="DNAJ SUBFAMILY A MEMBER 2"/>
    <property type="match status" value="1"/>
</dbReference>
<dbReference type="InterPro" id="IPR018253">
    <property type="entry name" value="DnaJ_domain_CS"/>
</dbReference>
<dbReference type="EMBL" id="LN483142">
    <property type="protein sequence ID" value="CED83111.1"/>
    <property type="molecule type" value="Genomic_DNA"/>
</dbReference>
<feature type="region of interest" description="Disordered" evidence="1">
    <location>
        <begin position="488"/>
        <end position="510"/>
    </location>
</feature>
<dbReference type="Pfam" id="PF00226">
    <property type="entry name" value="DnaJ"/>
    <property type="match status" value="1"/>
</dbReference>
<sequence length="756" mass="82127">MPFDLALDSVHALVTGASGGIGIVTTQAFLDNGALVTAHYNSNPDSLKEIKHDRLAALKADVRDESQVDKLFVDAKERLGKAVEVLVVNHAYVGLTDYPIASMPLSEWNKTIGINLTGAFIMVKAFLKQLKYVEEKNRHKIAVVFVGSTAGLIGEAGHADYASTKSALMNGFTLSLKNEIVKIAPLARVNVVAPGWVRTPAVASALANPTIVYNSIATVPLRKFALPSDIANQILFLASSSASGHVTGQVVMPIHPLPHPATIIPLRFVCPKVSKQTKERSMSTIVESRLRPEGTITVQCPHCKSLLDFSTPVSQSKPFRIRCSNKPCGRIFDPPTFNPYDTSSGSQSGAGSSSAGTGQVGKEKKGRKIGSNERPLESRYYDILGVGVTADADEIKKAYRRLAIKLHPDKNRDDPDAEEKFKEVAIAYQVLSDPALRKKYNEFGSKGNEPAEGFVDPEELFGTLFGGEKFNDIIGQISIGRSMKEALQAADAETGEENDDPSTPRMVYDSKSGKMVIPPEEKARLDKLKKEKDALADKERKERVDKLVVNLEKKLAIFVEGVQGSGAGRPEDMGRAEKEVGESFKTICSLEAEELVLESYGHELLQAVGSTYSARGRQYNASTGSFGGVIGWFHGAKSGMDTISDSISLVRAGLHLKNVFEKLQAAEKLGLTPEQMKALEEEAAAEGLKTLWKSAKMEVESVIRETCDRILSQPEVSREKLRLRAVGLELMGAAYQSVKKEGDSLEEQIKAAETKP</sequence>
<dbReference type="InterPro" id="IPR026894">
    <property type="entry name" value="DnaJ_X"/>
</dbReference>
<dbReference type="Gene3D" id="3.40.50.720">
    <property type="entry name" value="NAD(P)-binding Rossmann-like Domain"/>
    <property type="match status" value="1"/>
</dbReference>
<dbReference type="SMART" id="SM00271">
    <property type="entry name" value="DnaJ"/>
    <property type="match status" value="1"/>
</dbReference>
<accession>A0A0F7SNW8</accession>
<dbReference type="InterPro" id="IPR036291">
    <property type="entry name" value="NAD(P)-bd_dom_sf"/>
</dbReference>
<feature type="compositionally biased region" description="Low complexity" evidence="1">
    <location>
        <begin position="342"/>
        <end position="357"/>
    </location>
</feature>
<reference evidence="3" key="1">
    <citation type="submission" date="2014-08" db="EMBL/GenBank/DDBJ databases">
        <authorList>
            <person name="Sharma Rahul"/>
            <person name="Thines Marco"/>
        </authorList>
    </citation>
    <scope>NUCLEOTIDE SEQUENCE</scope>
</reference>